<keyword evidence="2" id="KW-1185">Reference proteome</keyword>
<proteinExistence type="predicted"/>
<dbReference type="EMBL" id="JAVDXW010000001">
    <property type="protein sequence ID" value="MDR7301075.1"/>
    <property type="molecule type" value="Genomic_DNA"/>
</dbReference>
<name>A0AAE4CKE4_9ACTN</name>
<sequence length="249" mass="26058">MNSTTDTPSSVRSGRSAPADPAALWSPLAGLTDAAANISTGSDTVAITRGFDRHGRQRAKALSELLGERGVAAVEVTPAPDSEQLLADTEVAAVVNLVGAGAWQPYRLAAKTRAPVLTPQPTAGEPEGEVTRDVIGMSGTDAARDVALTRVAVLPENPENADEGSITITRDGEPLSIPGGQVAITLHEQRLHVHLQGPEFAAQDFSAREITVETSGGPHRLVRDELPIADFEGVLAFTSEPRGLTVRPI</sequence>
<evidence type="ECO:0000313" key="1">
    <source>
        <dbReference type="EMBL" id="MDR7301075.1"/>
    </source>
</evidence>
<dbReference type="RefSeq" id="WP_310270898.1">
    <property type="nucleotide sequence ID" value="NZ_JAVDXW010000001.1"/>
</dbReference>
<organism evidence="1 2">
    <name type="scientific">Haloactinomyces albus</name>
    <dbReference type="NCBI Taxonomy" id="1352928"/>
    <lineage>
        <taxon>Bacteria</taxon>
        <taxon>Bacillati</taxon>
        <taxon>Actinomycetota</taxon>
        <taxon>Actinomycetes</taxon>
        <taxon>Actinopolysporales</taxon>
        <taxon>Actinopolysporaceae</taxon>
        <taxon>Haloactinomyces</taxon>
    </lineage>
</organism>
<dbReference type="AlphaFoldDB" id="A0AAE4CKE4"/>
<protein>
    <submittedName>
        <fullName evidence="1">Uncharacterized protein</fullName>
    </submittedName>
</protein>
<accession>A0AAE4CKE4</accession>
<comment type="caution">
    <text evidence="1">The sequence shown here is derived from an EMBL/GenBank/DDBJ whole genome shotgun (WGS) entry which is preliminary data.</text>
</comment>
<gene>
    <name evidence="1" type="ORF">JOF55_001256</name>
</gene>
<evidence type="ECO:0000313" key="2">
    <source>
        <dbReference type="Proteomes" id="UP001180845"/>
    </source>
</evidence>
<reference evidence="1" key="1">
    <citation type="submission" date="2023-07" db="EMBL/GenBank/DDBJ databases">
        <title>Sequencing the genomes of 1000 actinobacteria strains.</title>
        <authorList>
            <person name="Klenk H.-P."/>
        </authorList>
    </citation>
    <scope>NUCLEOTIDE SEQUENCE</scope>
    <source>
        <strain evidence="1">DSM 45977</strain>
    </source>
</reference>
<dbReference type="Proteomes" id="UP001180845">
    <property type="component" value="Unassembled WGS sequence"/>
</dbReference>